<evidence type="ECO:0000256" key="3">
    <source>
        <dbReference type="SAM" id="MobiDB-lite"/>
    </source>
</evidence>
<sequence length="584" mass="66100">MYKLDPVTLAPKDKNNRETHIYYLKHTMEQATILKEIVEQSESLNPSDSASYSACKYVKMIQELLGYVRETCPDIHQPSEKLVAVTPINKKKTVRFTKAVMSSSTSQKQLGSSQTKTKQTTNNFVSTSTRVKSSMFDARHELCFLEFVSDMNATSKSKSVKKTIKKEEWKSTGKVFTKIGYTWRPTGRTFTLVGNTCPLTRITATNKVPLREPISLKVTTQESVVTKVYTRRPKVPKTNGSNSKLKITKSVISNKKGTRPMRVASINRKKYILFIMDDYSRFTWVKFLASKDEAPDFIIKFLTMIQVRLNASVRNIRTDNGTEFVNQALRDYYEQLLHDRKPDLSYLHVFGALCYPNNDSENLSKLQAKAHIGNLPVSRSIDQDAPSTSIPSSQEQEHSSGISQGFEESPKTPHLHDDPLHESLHENSTSQGSSSNAIYIFVVSAANKNMMIFQMDVKTAFLNGELKEEVYVSQPEEFVDQDNPSYVYKLKRLSTVSNKHHVHEKSKLDEDPKGKSVDAILYRGMIGSIMYLTSSRPDLIYAACLCARYQAKPIKKHLNADTRRSTSGSAQFLGDKLVSWSSKK</sequence>
<feature type="domain" description="Integrase catalytic" evidence="4">
    <location>
        <begin position="232"/>
        <end position="336"/>
    </location>
</feature>
<evidence type="ECO:0000256" key="2">
    <source>
        <dbReference type="ARBA" id="ARBA00022801"/>
    </source>
</evidence>
<dbReference type="InterPro" id="IPR013103">
    <property type="entry name" value="RVT_2"/>
</dbReference>
<evidence type="ECO:0000313" key="5">
    <source>
        <dbReference type="EMBL" id="GEU83154.1"/>
    </source>
</evidence>
<accession>A0A6L2NF22</accession>
<dbReference type="EMBL" id="BKCJ010008627">
    <property type="protein sequence ID" value="GEU83154.1"/>
    <property type="molecule type" value="Genomic_DNA"/>
</dbReference>
<dbReference type="PANTHER" id="PTHR42648">
    <property type="entry name" value="TRANSPOSASE, PUTATIVE-RELATED"/>
    <property type="match status" value="1"/>
</dbReference>
<dbReference type="InterPro" id="IPR001584">
    <property type="entry name" value="Integrase_cat-core"/>
</dbReference>
<organism evidence="5">
    <name type="scientific">Tanacetum cinerariifolium</name>
    <name type="common">Dalmatian daisy</name>
    <name type="synonym">Chrysanthemum cinerariifolium</name>
    <dbReference type="NCBI Taxonomy" id="118510"/>
    <lineage>
        <taxon>Eukaryota</taxon>
        <taxon>Viridiplantae</taxon>
        <taxon>Streptophyta</taxon>
        <taxon>Embryophyta</taxon>
        <taxon>Tracheophyta</taxon>
        <taxon>Spermatophyta</taxon>
        <taxon>Magnoliopsida</taxon>
        <taxon>eudicotyledons</taxon>
        <taxon>Gunneridae</taxon>
        <taxon>Pentapetalae</taxon>
        <taxon>asterids</taxon>
        <taxon>campanulids</taxon>
        <taxon>Asterales</taxon>
        <taxon>Asteraceae</taxon>
        <taxon>Asteroideae</taxon>
        <taxon>Anthemideae</taxon>
        <taxon>Anthemidinae</taxon>
        <taxon>Tanacetum</taxon>
    </lineage>
</organism>
<dbReference type="PROSITE" id="PS50994">
    <property type="entry name" value="INTEGRASE"/>
    <property type="match status" value="1"/>
</dbReference>
<feature type="compositionally biased region" description="Polar residues" evidence="3">
    <location>
        <begin position="385"/>
        <end position="403"/>
    </location>
</feature>
<reference evidence="5" key="1">
    <citation type="journal article" date="2019" name="Sci. Rep.">
        <title>Draft genome of Tanacetum cinerariifolium, the natural source of mosquito coil.</title>
        <authorList>
            <person name="Yamashiro T."/>
            <person name="Shiraishi A."/>
            <person name="Satake H."/>
            <person name="Nakayama K."/>
        </authorList>
    </citation>
    <scope>NUCLEOTIDE SEQUENCE</scope>
</reference>
<gene>
    <name evidence="5" type="ORF">Tci_055132</name>
</gene>
<feature type="compositionally biased region" description="Basic and acidic residues" evidence="3">
    <location>
        <begin position="408"/>
        <end position="425"/>
    </location>
</feature>
<dbReference type="AlphaFoldDB" id="A0A6L2NF22"/>
<dbReference type="Pfam" id="PF07727">
    <property type="entry name" value="RVT_2"/>
    <property type="match status" value="1"/>
</dbReference>
<dbReference type="InterPro" id="IPR036397">
    <property type="entry name" value="RNaseH_sf"/>
</dbReference>
<dbReference type="GO" id="GO:0016787">
    <property type="term" value="F:hydrolase activity"/>
    <property type="evidence" value="ECO:0007669"/>
    <property type="project" value="UniProtKB-KW"/>
</dbReference>
<comment type="caution">
    <text evidence="5">The sequence shown here is derived from an EMBL/GenBank/DDBJ whole genome shotgun (WGS) entry which is preliminary data.</text>
</comment>
<dbReference type="InterPro" id="IPR012337">
    <property type="entry name" value="RNaseH-like_sf"/>
</dbReference>
<dbReference type="GO" id="GO:0046872">
    <property type="term" value="F:metal ion binding"/>
    <property type="evidence" value="ECO:0007669"/>
    <property type="project" value="UniProtKB-KW"/>
</dbReference>
<feature type="region of interest" description="Disordered" evidence="3">
    <location>
        <begin position="377"/>
        <end position="432"/>
    </location>
</feature>
<keyword evidence="2" id="KW-0378">Hydrolase</keyword>
<keyword evidence="1" id="KW-0479">Metal-binding</keyword>
<dbReference type="GO" id="GO:0003676">
    <property type="term" value="F:nucleic acid binding"/>
    <property type="evidence" value="ECO:0007669"/>
    <property type="project" value="InterPro"/>
</dbReference>
<evidence type="ECO:0000259" key="4">
    <source>
        <dbReference type="PROSITE" id="PS50994"/>
    </source>
</evidence>
<dbReference type="Pfam" id="PF00665">
    <property type="entry name" value="rve"/>
    <property type="match status" value="1"/>
</dbReference>
<protein>
    <submittedName>
        <fullName evidence="5">Integrase, catalytic region, zinc finger, CCHC-type, peptidase aspartic, catalytic</fullName>
    </submittedName>
</protein>
<dbReference type="PANTHER" id="PTHR42648:SF31">
    <property type="entry name" value="RNA-DIRECTED DNA POLYMERASE"/>
    <property type="match status" value="1"/>
</dbReference>
<evidence type="ECO:0000256" key="1">
    <source>
        <dbReference type="ARBA" id="ARBA00022723"/>
    </source>
</evidence>
<dbReference type="Gene3D" id="3.30.420.10">
    <property type="entry name" value="Ribonuclease H-like superfamily/Ribonuclease H"/>
    <property type="match status" value="1"/>
</dbReference>
<name>A0A6L2NF22_TANCI</name>
<dbReference type="GO" id="GO:0015074">
    <property type="term" value="P:DNA integration"/>
    <property type="evidence" value="ECO:0007669"/>
    <property type="project" value="InterPro"/>
</dbReference>
<proteinExistence type="predicted"/>
<dbReference type="SUPFAM" id="SSF53098">
    <property type="entry name" value="Ribonuclease H-like"/>
    <property type="match status" value="1"/>
</dbReference>
<dbReference type="InterPro" id="IPR039537">
    <property type="entry name" value="Retrotran_Ty1/copia-like"/>
</dbReference>